<evidence type="ECO:0000313" key="2">
    <source>
        <dbReference type="Proteomes" id="UP001303046"/>
    </source>
</evidence>
<comment type="caution">
    <text evidence="1">The sequence shown here is derived from an EMBL/GenBank/DDBJ whole genome shotgun (WGS) entry which is preliminary data.</text>
</comment>
<dbReference type="Proteomes" id="UP001303046">
    <property type="component" value="Unassembled WGS sequence"/>
</dbReference>
<name>A0ABR1DN64_NECAM</name>
<sequence>MDQLRAQLDTAQGPRQAICVGNGRGKVVSECNIPSSLLMFVALCTHNNVIQRLCMLRKNILEYFEDIIYFTLQIQIQIYTVLDGVERK</sequence>
<evidence type="ECO:0000313" key="1">
    <source>
        <dbReference type="EMBL" id="KAK6751750.1"/>
    </source>
</evidence>
<reference evidence="1 2" key="1">
    <citation type="submission" date="2023-08" db="EMBL/GenBank/DDBJ databases">
        <title>A Necator americanus chromosomal reference genome.</title>
        <authorList>
            <person name="Ilik V."/>
            <person name="Petrzelkova K.J."/>
            <person name="Pardy F."/>
            <person name="Fuh T."/>
            <person name="Niatou-Singa F.S."/>
            <person name="Gouil Q."/>
            <person name="Baker L."/>
            <person name="Ritchie M.E."/>
            <person name="Jex A.R."/>
            <person name="Gazzola D."/>
            <person name="Li H."/>
            <person name="Toshio Fujiwara R."/>
            <person name="Zhan B."/>
            <person name="Aroian R.V."/>
            <person name="Pafco B."/>
            <person name="Schwarz E.M."/>
        </authorList>
    </citation>
    <scope>NUCLEOTIDE SEQUENCE [LARGE SCALE GENOMIC DNA]</scope>
    <source>
        <strain evidence="1 2">Aroian</strain>
        <tissue evidence="1">Whole animal</tissue>
    </source>
</reference>
<keyword evidence="2" id="KW-1185">Reference proteome</keyword>
<accession>A0ABR1DN64</accession>
<proteinExistence type="predicted"/>
<dbReference type="EMBL" id="JAVFWL010000004">
    <property type="protein sequence ID" value="KAK6751750.1"/>
    <property type="molecule type" value="Genomic_DNA"/>
</dbReference>
<organism evidence="1 2">
    <name type="scientific">Necator americanus</name>
    <name type="common">Human hookworm</name>
    <dbReference type="NCBI Taxonomy" id="51031"/>
    <lineage>
        <taxon>Eukaryota</taxon>
        <taxon>Metazoa</taxon>
        <taxon>Ecdysozoa</taxon>
        <taxon>Nematoda</taxon>
        <taxon>Chromadorea</taxon>
        <taxon>Rhabditida</taxon>
        <taxon>Rhabditina</taxon>
        <taxon>Rhabditomorpha</taxon>
        <taxon>Strongyloidea</taxon>
        <taxon>Ancylostomatidae</taxon>
        <taxon>Bunostominae</taxon>
        <taxon>Necator</taxon>
    </lineage>
</organism>
<protein>
    <submittedName>
        <fullName evidence="1">Uncharacterized protein</fullName>
    </submittedName>
</protein>
<gene>
    <name evidence="1" type="primary">Necator_chrIV.g16571</name>
    <name evidence="1" type="ORF">RB195_003274</name>
</gene>